<dbReference type="GO" id="GO:0005634">
    <property type="term" value="C:nucleus"/>
    <property type="evidence" value="ECO:0007669"/>
    <property type="project" value="UniProtKB-SubCell"/>
</dbReference>
<keyword evidence="5" id="KW-0677">Repeat</keyword>
<evidence type="ECO:0000313" key="13">
    <source>
        <dbReference type="Proteomes" id="UP000596660"/>
    </source>
</evidence>
<dbReference type="Pfam" id="PF01426">
    <property type="entry name" value="BAH"/>
    <property type="match status" value="2"/>
</dbReference>
<feature type="domain" description="BAH" evidence="11">
    <location>
        <begin position="1"/>
        <end position="108"/>
    </location>
</feature>
<dbReference type="PROSITE" id="PS51679">
    <property type="entry name" value="SAM_MT_C5"/>
    <property type="match status" value="1"/>
</dbReference>
<dbReference type="FunFam" id="3.40.50.150:FF:000108">
    <property type="entry name" value="DNA (cytosine-5)-methyltransferase"/>
    <property type="match status" value="1"/>
</dbReference>
<reference evidence="12" key="1">
    <citation type="journal article" date="2017" name="Nature">
        <title>The genome of Chenopodium quinoa.</title>
        <authorList>
            <person name="Jarvis D.E."/>
            <person name="Ho Y.S."/>
            <person name="Lightfoot D.J."/>
            <person name="Schmoeckel S.M."/>
            <person name="Li B."/>
            <person name="Borm T.J.A."/>
            <person name="Ohyanagi H."/>
            <person name="Mineta K."/>
            <person name="Michell C.T."/>
            <person name="Saber N."/>
            <person name="Kharbatia N.M."/>
            <person name="Rupper R.R."/>
            <person name="Sharp A.R."/>
            <person name="Dally N."/>
            <person name="Boughton B.A."/>
            <person name="Woo Y.H."/>
            <person name="Gao G."/>
            <person name="Schijlen E.G.W.M."/>
            <person name="Guo X."/>
            <person name="Momin A.A."/>
            <person name="Negrao S."/>
            <person name="Al-Babili S."/>
            <person name="Gehring C."/>
            <person name="Roessner U."/>
            <person name="Jung C."/>
            <person name="Murphy K."/>
            <person name="Arold S.T."/>
            <person name="Gojobori T."/>
            <person name="van der Linden C.G."/>
            <person name="van Loo E.N."/>
            <person name="Jellen E.N."/>
            <person name="Maughan P.J."/>
            <person name="Tester M."/>
        </authorList>
    </citation>
    <scope>NUCLEOTIDE SEQUENCE [LARGE SCALE GENOMIC DNA]</scope>
    <source>
        <strain evidence="12">cv. PI 614886</strain>
    </source>
</reference>
<dbReference type="InterPro" id="IPR001525">
    <property type="entry name" value="C5_MeTfrase"/>
</dbReference>
<dbReference type="PROSITE" id="PS00094">
    <property type="entry name" value="C5_MTASE_1"/>
    <property type="match status" value="1"/>
</dbReference>
<evidence type="ECO:0000256" key="3">
    <source>
        <dbReference type="ARBA" id="ARBA00022679"/>
    </source>
</evidence>
<keyword evidence="2 8" id="KW-0489">Methyltransferase</keyword>
<keyword evidence="3 8" id="KW-0808">Transferase</keyword>
<keyword evidence="4 8" id="KW-0949">S-adenosyl-L-methionine</keyword>
<dbReference type="FunFam" id="3.90.120.10:FF:000004">
    <property type="entry name" value="DNA (cytosine-5)-methyltransferase"/>
    <property type="match status" value="1"/>
</dbReference>
<dbReference type="PANTHER" id="PTHR10629">
    <property type="entry name" value="CYTOSINE-SPECIFIC METHYLTRANSFERASE"/>
    <property type="match status" value="1"/>
</dbReference>
<dbReference type="GO" id="GO:0003682">
    <property type="term" value="F:chromatin binding"/>
    <property type="evidence" value="ECO:0007669"/>
    <property type="project" value="InterPro"/>
</dbReference>
<keyword evidence="7" id="KW-0539">Nucleus</keyword>
<dbReference type="GO" id="GO:0003886">
    <property type="term" value="F:DNA (cytosine-5-)-methyltransferase activity"/>
    <property type="evidence" value="ECO:0007669"/>
    <property type="project" value="UniProtKB-EC"/>
</dbReference>
<evidence type="ECO:0000256" key="8">
    <source>
        <dbReference type="PROSITE-ProRule" id="PRU01016"/>
    </source>
</evidence>
<comment type="subcellular location">
    <subcellularLocation>
        <location evidence="1">Nucleus</location>
    </subcellularLocation>
</comment>
<evidence type="ECO:0000256" key="2">
    <source>
        <dbReference type="ARBA" id="ARBA00022603"/>
    </source>
</evidence>
<evidence type="ECO:0000256" key="6">
    <source>
        <dbReference type="ARBA" id="ARBA00023125"/>
    </source>
</evidence>
<dbReference type="CDD" id="cd04708">
    <property type="entry name" value="BAH_plantDCM_II"/>
    <property type="match status" value="1"/>
</dbReference>
<dbReference type="FunFam" id="3.40.50.150:FF:000128">
    <property type="entry name" value="DNA (cytosine-5)-methyltransferase"/>
    <property type="match status" value="1"/>
</dbReference>
<dbReference type="InterPro" id="IPR018117">
    <property type="entry name" value="C5_DNA_meth_AS"/>
</dbReference>
<evidence type="ECO:0000256" key="4">
    <source>
        <dbReference type="ARBA" id="ARBA00022691"/>
    </source>
</evidence>
<dbReference type="AlphaFoldDB" id="A0A803MEX3"/>
<feature type="active site" evidence="8">
    <location>
        <position position="435"/>
    </location>
</feature>
<dbReference type="EC" id="2.1.1.37" evidence="10"/>
<reference evidence="12" key="2">
    <citation type="submission" date="2021-03" db="UniProtKB">
        <authorList>
            <consortium name="EnsemblPlants"/>
        </authorList>
    </citation>
    <scope>IDENTIFICATION</scope>
</reference>
<keyword evidence="13" id="KW-1185">Reference proteome</keyword>
<dbReference type="GO" id="GO:0032259">
    <property type="term" value="P:methylation"/>
    <property type="evidence" value="ECO:0007669"/>
    <property type="project" value="UniProtKB-KW"/>
</dbReference>
<dbReference type="InterPro" id="IPR031303">
    <property type="entry name" value="C5_meth_CS"/>
</dbReference>
<feature type="domain" description="BAH" evidence="11">
    <location>
        <begin position="148"/>
        <end position="287"/>
    </location>
</feature>
<dbReference type="NCBIfam" id="TIGR00675">
    <property type="entry name" value="dcm"/>
    <property type="match status" value="1"/>
</dbReference>
<dbReference type="PROSITE" id="PS00095">
    <property type="entry name" value="C5_MTASE_2"/>
    <property type="match status" value="1"/>
</dbReference>
<dbReference type="OMA" id="RSHICEV"/>
<dbReference type="GO" id="GO:0044027">
    <property type="term" value="P:negative regulation of gene expression via chromosomal CpG island methylation"/>
    <property type="evidence" value="ECO:0007669"/>
    <property type="project" value="TreeGrafter"/>
</dbReference>
<evidence type="ECO:0000256" key="10">
    <source>
        <dbReference type="RuleBase" id="RU000417"/>
    </source>
</evidence>
<sequence length="761" mass="85837">MYEKSDGRKMAHGRLMLRGFQTVLGNVANEREVFLTNDCLDFDLKEVKESVVVEIRSLPWGYQHRKNNADSEKMDRARADERKSKGLPMEYYVRSFYCPENGAFLALPSDAMGIGNGICHACKTKKTENEGNTLKVNSSNTGFMYLGTEYNLLDFVYVAPRQFEDEKESEKFKGGRNVGLKPYIIFQLLGIDTPKGSRQVTPQSVKIKARRFFRPDDISEEKAYRSHICEVYYSEKVHVLTLTTIQGKCDVKKKSDFLSSGYSFIHEHIFFCELLYDPDSGALKQLPTSLKLSSSNEKLFDDSASRKNKGKVKEGETEGTVQDELLKNKLATLDIFAGCGGLSEGLQQSGVSLTKWAIEYEEPAGQAFNLNHPESVVFINNCNVILRAIMSTCGDEDDCITDSETSELAEKLDDDIIRKLPRPGQVDFINGGPPCQGFSGMNRFNKGAWSKVQCEMILAFLSFVDYFRPKYFLLENVRNFISFNKGQTFRLTIASLLEMGYQVRFGILEAGAFGVSQSRKRAFILAASPQETLPEWPEPMHVFAGSELKVSLDSNRQYAAVRSTASGAPFRSITVRDTIGDLPDVKNGASITPMEYKNDSMSWYQKMIRGDTMTLTDHITKEMNELNLIRCQRIPKCPGADWRDLPDEKVRLSTGQMVDLVPWCLPNTAERHNQWKGLFGRLDWEGNFPTSITDPQPMGKVGMCFHPDQDRIVTVRECARSQGFPDGYKLAGNIQHRYRQIGNAVPPPLAFALGRKLKEVI</sequence>
<dbReference type="Proteomes" id="UP000596660">
    <property type="component" value="Unplaced"/>
</dbReference>
<evidence type="ECO:0000259" key="11">
    <source>
        <dbReference type="PROSITE" id="PS51038"/>
    </source>
</evidence>
<evidence type="ECO:0000256" key="1">
    <source>
        <dbReference type="ARBA" id="ARBA00004123"/>
    </source>
</evidence>
<dbReference type="InterPro" id="IPR029063">
    <property type="entry name" value="SAM-dependent_MTases_sf"/>
</dbReference>
<dbReference type="InterPro" id="IPR001025">
    <property type="entry name" value="BAH_dom"/>
</dbReference>
<dbReference type="SUPFAM" id="SSF53335">
    <property type="entry name" value="S-adenosyl-L-methionine-dependent methyltransferases"/>
    <property type="match status" value="1"/>
</dbReference>
<dbReference type="PANTHER" id="PTHR10629:SF52">
    <property type="entry name" value="DNA (CYTOSINE-5)-METHYLTRANSFERASE 1"/>
    <property type="match status" value="1"/>
</dbReference>
<dbReference type="PROSITE" id="PS51038">
    <property type="entry name" value="BAH"/>
    <property type="match status" value="2"/>
</dbReference>
<organism evidence="12 13">
    <name type="scientific">Chenopodium quinoa</name>
    <name type="common">Quinoa</name>
    <dbReference type="NCBI Taxonomy" id="63459"/>
    <lineage>
        <taxon>Eukaryota</taxon>
        <taxon>Viridiplantae</taxon>
        <taxon>Streptophyta</taxon>
        <taxon>Embryophyta</taxon>
        <taxon>Tracheophyta</taxon>
        <taxon>Spermatophyta</taxon>
        <taxon>Magnoliopsida</taxon>
        <taxon>eudicotyledons</taxon>
        <taxon>Gunneridae</taxon>
        <taxon>Pentapetalae</taxon>
        <taxon>Caryophyllales</taxon>
        <taxon>Chenopodiaceae</taxon>
        <taxon>Chenopodioideae</taxon>
        <taxon>Atripliceae</taxon>
        <taxon>Chenopodium</taxon>
    </lineage>
</organism>
<dbReference type="Gene3D" id="3.40.50.150">
    <property type="entry name" value="Vaccinia Virus protein VP39"/>
    <property type="match status" value="2"/>
</dbReference>
<dbReference type="Pfam" id="PF00145">
    <property type="entry name" value="DNA_methylase"/>
    <property type="match status" value="1"/>
</dbReference>
<dbReference type="Gramene" id="AUR62028016-RA">
    <property type="protein sequence ID" value="AUR62028016-RA:cds"/>
    <property type="gene ID" value="AUR62028016"/>
</dbReference>
<dbReference type="InterPro" id="IPR050390">
    <property type="entry name" value="C5-Methyltransferase"/>
</dbReference>
<evidence type="ECO:0000256" key="7">
    <source>
        <dbReference type="ARBA" id="ARBA00023242"/>
    </source>
</evidence>
<dbReference type="InterPro" id="IPR043151">
    <property type="entry name" value="BAH_sf"/>
</dbReference>
<dbReference type="GO" id="GO:0003677">
    <property type="term" value="F:DNA binding"/>
    <property type="evidence" value="ECO:0007669"/>
    <property type="project" value="UniProtKB-KW"/>
</dbReference>
<evidence type="ECO:0000256" key="5">
    <source>
        <dbReference type="ARBA" id="ARBA00022737"/>
    </source>
</evidence>
<dbReference type="FunFam" id="3.90.120.10:FF:000002">
    <property type="entry name" value="DNA (cytosine-5)-methyltransferase"/>
    <property type="match status" value="1"/>
</dbReference>
<comment type="catalytic activity">
    <reaction evidence="10">
        <text>a 2'-deoxycytidine in DNA + S-adenosyl-L-methionine = a 5-methyl-2'-deoxycytidine in DNA + S-adenosyl-L-homocysteine + H(+)</text>
        <dbReference type="Rhea" id="RHEA:13681"/>
        <dbReference type="Rhea" id="RHEA-COMP:11369"/>
        <dbReference type="Rhea" id="RHEA-COMP:11370"/>
        <dbReference type="ChEBI" id="CHEBI:15378"/>
        <dbReference type="ChEBI" id="CHEBI:57856"/>
        <dbReference type="ChEBI" id="CHEBI:59789"/>
        <dbReference type="ChEBI" id="CHEBI:85452"/>
        <dbReference type="ChEBI" id="CHEBI:85454"/>
        <dbReference type="EC" id="2.1.1.37"/>
    </reaction>
</comment>
<proteinExistence type="inferred from homology"/>
<dbReference type="Gene3D" id="3.90.120.10">
    <property type="entry name" value="DNA Methylase, subunit A, domain 2"/>
    <property type="match status" value="2"/>
</dbReference>
<dbReference type="EnsemblPlants" id="AUR62028016-RA">
    <property type="protein sequence ID" value="AUR62028016-RA:cds"/>
    <property type="gene ID" value="AUR62028016"/>
</dbReference>
<accession>A0A803MEX3</accession>
<dbReference type="Gene3D" id="2.30.30.490">
    <property type="match status" value="2"/>
</dbReference>
<name>A0A803MEX3_CHEQI</name>
<evidence type="ECO:0000313" key="12">
    <source>
        <dbReference type="EnsemblPlants" id="AUR62028016-RA:cds"/>
    </source>
</evidence>
<comment type="similarity">
    <text evidence="8 9">Belongs to the class I-like SAM-binding methyltransferase superfamily. C5-methyltransferase family.</text>
</comment>
<dbReference type="SMART" id="SM00439">
    <property type="entry name" value="BAH"/>
    <property type="match status" value="2"/>
</dbReference>
<protein>
    <recommendedName>
        <fullName evidence="10">Cytosine-specific methyltransferase</fullName>
        <ecNumber evidence="10">2.1.1.37</ecNumber>
    </recommendedName>
</protein>
<evidence type="ECO:0000256" key="9">
    <source>
        <dbReference type="RuleBase" id="RU000416"/>
    </source>
</evidence>
<dbReference type="PRINTS" id="PR00105">
    <property type="entry name" value="C5METTRFRASE"/>
</dbReference>
<keyword evidence="6" id="KW-0238">DNA-binding</keyword>